<evidence type="ECO:0000256" key="16">
    <source>
        <dbReference type="ARBA" id="ARBA00023296"/>
    </source>
</evidence>
<dbReference type="Pfam" id="PF02489">
    <property type="entry name" value="Herpes_glycop_H"/>
    <property type="match status" value="1"/>
</dbReference>
<evidence type="ECO:0000256" key="14">
    <source>
        <dbReference type="ARBA" id="ARBA00023136"/>
    </source>
</evidence>
<keyword evidence="4" id="KW-1169">Fusion of virus membrane with host cell membrane</keyword>
<evidence type="ECO:0000256" key="3">
    <source>
        <dbReference type="ARBA" id="ARBA00022511"/>
    </source>
</evidence>
<reference evidence="20" key="1">
    <citation type="journal article" date="2020" name="Emerg. Infect. Dis.">
        <title>Identification of a Novel alpha-herpesvirus Associated with Ulcerative Stomatitis in Donkeys.</title>
        <authorList>
            <person name="Martella V."/>
            <person name="Lanave G."/>
            <person name="Camero M."/>
            <person name="Larocca V."/>
            <person name="Lorusso E."/>
            <person name="Catella C."/>
            <person name="Capozza P."/>
            <person name="Tempesta M."/>
            <person name="Buonavoglia C."/>
        </authorList>
    </citation>
    <scope>NUCLEOTIDE SEQUENCE</scope>
    <source>
        <strain evidence="20">AsHV/Bari/2011/740</strain>
    </source>
</reference>
<protein>
    <submittedName>
        <fullName evidence="20">Envelope glycoprotein H</fullName>
    </submittedName>
</protein>
<dbReference type="EMBL" id="MT012704">
    <property type="protein sequence ID" value="QPI70150.1"/>
    <property type="molecule type" value="Genomic_DNA"/>
</dbReference>
<proteinExistence type="inferred from homology"/>
<dbReference type="Proteomes" id="UP001143705">
    <property type="component" value="Segment"/>
</dbReference>
<dbReference type="GO" id="GO:0019064">
    <property type="term" value="P:fusion of virus membrane with host plasma membrane"/>
    <property type="evidence" value="ECO:0007669"/>
    <property type="project" value="UniProtKB-KW"/>
</dbReference>
<keyword evidence="6 18" id="KW-0812">Transmembrane</keyword>
<keyword evidence="5" id="KW-1162">Viral penetration into host cytoplasm</keyword>
<comment type="subcellular location">
    <subcellularLocation>
        <location evidence="1">Virion membrane</location>
        <topology evidence="1">Single-pass type I membrane protein</topology>
    </subcellularLocation>
</comment>
<evidence type="ECO:0000256" key="12">
    <source>
        <dbReference type="ARBA" id="ARBA00022989"/>
    </source>
</evidence>
<evidence type="ECO:0000256" key="7">
    <source>
        <dbReference type="ARBA" id="ARBA00022729"/>
    </source>
</evidence>
<feature type="region of interest" description="Disordered" evidence="17">
    <location>
        <begin position="29"/>
        <end position="48"/>
    </location>
</feature>
<organism evidence="20 21">
    <name type="scientific">Equid herpesvirus 6</name>
    <dbReference type="NCBI Taxonomy" id="173566"/>
    <lineage>
        <taxon>Viruses</taxon>
        <taxon>Duplodnaviria</taxon>
        <taxon>Heunggongvirae</taxon>
        <taxon>Peploviricota</taxon>
        <taxon>Herviviricetes</taxon>
        <taxon>Herpesvirales</taxon>
        <taxon>Orthoherpesviridae</taxon>
        <taxon>Alphaherpesvirinae</taxon>
        <taxon>Varicellovirus</taxon>
    </lineage>
</organism>
<evidence type="ECO:0000256" key="13">
    <source>
        <dbReference type="ARBA" id="ARBA00023046"/>
    </source>
</evidence>
<accession>A0A7S9VM37</accession>
<keyword evidence="11" id="KW-0730">Sialic acid</keyword>
<evidence type="ECO:0000256" key="6">
    <source>
        <dbReference type="ARBA" id="ARBA00022692"/>
    </source>
</evidence>
<dbReference type="GO" id="GO:0019031">
    <property type="term" value="C:viral envelope"/>
    <property type="evidence" value="ECO:0007669"/>
    <property type="project" value="UniProtKB-KW"/>
</dbReference>
<keyword evidence="10 20" id="KW-0261">Viral envelope protein</keyword>
<keyword evidence="7" id="KW-0732">Signal</keyword>
<evidence type="ECO:0000313" key="21">
    <source>
        <dbReference type="Proteomes" id="UP001143705"/>
    </source>
</evidence>
<feature type="domain" description="Herpesvirus glycoprotein H C-terminal" evidence="19">
    <location>
        <begin position="685"/>
        <end position="826"/>
    </location>
</feature>
<evidence type="ECO:0000256" key="5">
    <source>
        <dbReference type="ARBA" id="ARBA00022595"/>
    </source>
</evidence>
<evidence type="ECO:0000256" key="11">
    <source>
        <dbReference type="ARBA" id="ARBA00022981"/>
    </source>
</evidence>
<evidence type="ECO:0000256" key="15">
    <source>
        <dbReference type="ARBA" id="ARBA00023180"/>
    </source>
</evidence>
<keyword evidence="13" id="KW-1039">Host endosome</keyword>
<evidence type="ECO:0000256" key="17">
    <source>
        <dbReference type="SAM" id="MobiDB-lite"/>
    </source>
</evidence>
<dbReference type="InterPro" id="IPR035305">
    <property type="entry name" value="Herpes_glycoH_C"/>
</dbReference>
<keyword evidence="14 18" id="KW-0472">Membrane</keyword>
<keyword evidence="21" id="KW-1185">Reference proteome</keyword>
<keyword evidence="2" id="KW-1168">Fusion of virus membrane with host membrane</keyword>
<dbReference type="InterPro" id="IPR038172">
    <property type="entry name" value="Herpes_glycoH_C_sf"/>
</dbReference>
<dbReference type="Gene3D" id="1.20.58.1340">
    <property type="match status" value="1"/>
</dbReference>
<keyword evidence="3" id="KW-1032">Host cell membrane</keyword>
<keyword evidence="8" id="KW-0946">Virion</keyword>
<dbReference type="GO" id="GO:0055036">
    <property type="term" value="C:virion membrane"/>
    <property type="evidence" value="ECO:0007669"/>
    <property type="project" value="UniProtKB-SubCell"/>
</dbReference>
<feature type="compositionally biased region" description="Pro residues" evidence="17">
    <location>
        <begin position="29"/>
        <end position="39"/>
    </location>
</feature>
<evidence type="ECO:0000256" key="1">
    <source>
        <dbReference type="ARBA" id="ARBA00004563"/>
    </source>
</evidence>
<feature type="transmembrane region" description="Helical" evidence="18">
    <location>
        <begin position="839"/>
        <end position="863"/>
    </location>
</feature>
<sequence>MSPAAPGWAARALALALALLWAARAGPVPTPAPAPPRGTPPYNMTRPRGLRPPLFPRGTPPLQHDAPFAGEGFSMTQFTNLWIADVPAQAHPAEFFVAVVDRSRRPREDHRWTSVFVMPRASLAPPQFPSCVLERPRPGDPSSACINVTEGLFFNPYVYPFLATKAAVDFEVVPEHPIANWIFPRSAAAATEGEPVGLVLSPPRAKPSPSGHKTGIKEFPDVTDEAHTLVANQSVFRDPAVYTGLFASVWPMRVFRVGTTVMGCDGARVAATIGQGFLGLQISAASHPPLELIVVPKNTRARMLNRRAPLLRTEPPGPPAGPIYKVYALGFGNAYTGHVMYKTAREVAAYPEESLDYRYHLSQASIEALSMLADVAKKGAAYDGGYHFYRIIARLATATFSLAEVMRLSDYLLLQEVIDMDINLRLLAPLAMKYASGGGAVGSYVFSDLAFNRFDVAGRQIERKMAEVDPAAAALRPLADQRRLLRAVYAYADRRLPNAVRLAGDLVRLVHRETLLNRMTFNSTVRESLFFAVAVAAGRAALPKGISVTEPAAPSGKALTAAELVAVNRDILRKCTSMCTAAHVLTAGLKLDAVMASLAAGGPQFSLLAVFSPCMASTRFDLLEEAHVMDLLSIVPQRLPPNGRTVRAPNSEALEAAGRATNAVLGSRLAYGFDAVAAFVPELTSCPKPLPELLAVLPTTRNSSYVITRKDPGRGLTYALHGVNIANPLMISYVSAGDCAVSRGTVRSGALVLSGNTRECVYCGSVFVRYMSSGALMDMIAIDDKEAELQLVAGVNSTIPAFNPKMYTSSMSALMLFPNGTAITITSFTAYEFVRVSGAYIGASIGGVLLAFVVFGVLVKILCGGLCHGDYKALINME</sequence>
<dbReference type="Pfam" id="PF17488">
    <property type="entry name" value="Herpes_glycoH_C"/>
    <property type="match status" value="1"/>
</dbReference>
<evidence type="ECO:0000256" key="10">
    <source>
        <dbReference type="ARBA" id="ARBA00022879"/>
    </source>
</evidence>
<keyword evidence="9" id="KW-1043">Host membrane</keyword>
<dbReference type="HAMAP" id="MF_04033">
    <property type="entry name" value="HSV_GH"/>
    <property type="match status" value="1"/>
</dbReference>
<evidence type="ECO:0000256" key="18">
    <source>
        <dbReference type="SAM" id="Phobius"/>
    </source>
</evidence>
<keyword evidence="15" id="KW-0325">Glycoprotein</keyword>
<evidence type="ECO:0000256" key="8">
    <source>
        <dbReference type="ARBA" id="ARBA00022844"/>
    </source>
</evidence>
<keyword evidence="16" id="KW-1160">Virus entry into host cell</keyword>
<dbReference type="GO" id="GO:0046718">
    <property type="term" value="P:symbiont entry into host cell"/>
    <property type="evidence" value="ECO:0007669"/>
    <property type="project" value="UniProtKB-KW"/>
</dbReference>
<name>A0A7S9VM37_9ALPH</name>
<evidence type="ECO:0000256" key="9">
    <source>
        <dbReference type="ARBA" id="ARBA00022870"/>
    </source>
</evidence>
<evidence type="ECO:0000313" key="20">
    <source>
        <dbReference type="EMBL" id="QPI70150.1"/>
    </source>
</evidence>
<keyword evidence="12 18" id="KW-1133">Transmembrane helix</keyword>
<dbReference type="InterPro" id="IPR003493">
    <property type="entry name" value="Herpes_gH"/>
</dbReference>
<evidence type="ECO:0000256" key="4">
    <source>
        <dbReference type="ARBA" id="ARBA00022521"/>
    </source>
</evidence>
<dbReference type="Gene3D" id="2.60.40.3190">
    <property type="entry name" value="Herpesvirus glycoprotein H, C-terminal domain"/>
    <property type="match status" value="1"/>
</dbReference>
<evidence type="ECO:0000256" key="2">
    <source>
        <dbReference type="ARBA" id="ARBA00022506"/>
    </source>
</evidence>
<dbReference type="Gene3D" id="3.30.500.50">
    <property type="match status" value="1"/>
</dbReference>
<evidence type="ECO:0000259" key="19">
    <source>
        <dbReference type="Pfam" id="PF17488"/>
    </source>
</evidence>